<dbReference type="CDD" id="cd00575">
    <property type="entry name" value="NOS_oxygenase"/>
    <property type="match status" value="1"/>
</dbReference>
<comment type="cofactor">
    <cofactor evidence="1 11 12">
        <name>heme</name>
        <dbReference type="ChEBI" id="CHEBI:30413"/>
    </cofactor>
</comment>
<evidence type="ECO:0000256" key="7">
    <source>
        <dbReference type="ARBA" id="ARBA00022723"/>
    </source>
</evidence>
<proteinExistence type="inferred from homology"/>
<dbReference type="Pfam" id="PF02898">
    <property type="entry name" value="NO_synthase"/>
    <property type="match status" value="1"/>
</dbReference>
<reference evidence="14" key="1">
    <citation type="submission" date="2020-10" db="EMBL/GenBank/DDBJ databases">
        <title>Taxonomic study of unclassified bacteria belonging to the class Ktedonobacteria.</title>
        <authorList>
            <person name="Yabe S."/>
            <person name="Wang C.M."/>
            <person name="Zheng Y."/>
            <person name="Sakai Y."/>
            <person name="Cavaletti L."/>
            <person name="Monciardini P."/>
            <person name="Donadio S."/>
        </authorList>
    </citation>
    <scope>NUCLEOTIDE SEQUENCE</scope>
    <source>
        <strain evidence="14">SOSP1-1</strain>
    </source>
</reference>
<protein>
    <recommendedName>
        <fullName evidence="5 11">Nitric oxide synthase oxygenase</fullName>
        <ecNumber evidence="4 11">1.14.14.47</ecNumber>
    </recommendedName>
</protein>
<dbReference type="InterPro" id="IPR050607">
    <property type="entry name" value="NOS"/>
</dbReference>
<evidence type="ECO:0000313" key="15">
    <source>
        <dbReference type="Proteomes" id="UP000612362"/>
    </source>
</evidence>
<dbReference type="Gene3D" id="3.90.340.10">
    <property type="entry name" value="Nitric Oxide Synthase, Chain A, domain 1"/>
    <property type="match status" value="1"/>
</dbReference>
<dbReference type="Gene3D" id="3.90.1230.10">
    <property type="entry name" value="Nitric Oxide Synthase, Chain A, domain 3"/>
    <property type="match status" value="1"/>
</dbReference>
<dbReference type="PROSITE" id="PS60001">
    <property type="entry name" value="NOS"/>
    <property type="match status" value="1"/>
</dbReference>
<comment type="catalytic activity">
    <reaction evidence="10">
        <text>3 reduced [flavodoxin] + 2 L-arginine + 4 O2 = 3 oxidized [flavodoxin] + 2 L-citrulline + 2 nitric oxide + 4 H2O + 5 H(+)</text>
        <dbReference type="Rhea" id="RHEA:52324"/>
        <dbReference type="Rhea" id="RHEA-COMP:10622"/>
        <dbReference type="Rhea" id="RHEA-COMP:10623"/>
        <dbReference type="ChEBI" id="CHEBI:15377"/>
        <dbReference type="ChEBI" id="CHEBI:15378"/>
        <dbReference type="ChEBI" id="CHEBI:15379"/>
        <dbReference type="ChEBI" id="CHEBI:16480"/>
        <dbReference type="ChEBI" id="CHEBI:32682"/>
        <dbReference type="ChEBI" id="CHEBI:57618"/>
        <dbReference type="ChEBI" id="CHEBI:57743"/>
        <dbReference type="ChEBI" id="CHEBI:58210"/>
        <dbReference type="EC" id="1.14.14.47"/>
    </reaction>
</comment>
<dbReference type="PIRSF" id="PIRSF037219">
    <property type="entry name" value="NOS_oxygenase"/>
    <property type="match status" value="1"/>
</dbReference>
<dbReference type="InterPro" id="IPR044943">
    <property type="entry name" value="NOS_dom_1"/>
</dbReference>
<keyword evidence="6 11" id="KW-0349">Heme</keyword>
<evidence type="ECO:0000256" key="6">
    <source>
        <dbReference type="ARBA" id="ARBA00022617"/>
    </source>
</evidence>
<dbReference type="SUPFAM" id="SSF56512">
    <property type="entry name" value="Nitric oxide (NO) synthase oxygenase domain"/>
    <property type="match status" value="1"/>
</dbReference>
<evidence type="ECO:0000256" key="4">
    <source>
        <dbReference type="ARBA" id="ARBA00012735"/>
    </source>
</evidence>
<evidence type="ECO:0000256" key="5">
    <source>
        <dbReference type="ARBA" id="ARBA00018859"/>
    </source>
</evidence>
<organism evidence="14 15">
    <name type="scientific">Ktedonospora formicarum</name>
    <dbReference type="NCBI Taxonomy" id="2778364"/>
    <lineage>
        <taxon>Bacteria</taxon>
        <taxon>Bacillati</taxon>
        <taxon>Chloroflexota</taxon>
        <taxon>Ktedonobacteria</taxon>
        <taxon>Ktedonobacterales</taxon>
        <taxon>Ktedonobacteraceae</taxon>
        <taxon>Ktedonospora</taxon>
    </lineage>
</organism>
<sequence length="396" mass="44758">MVHLNVAGGEALNYVSGQRIQRKTDMRLVDGRQQVMVEALAYLSLYHQEQGNFAGFVPQMARVHDEIMQTGTYWQGEDELAYGARVAWRNNSRCIGRLQWKSLAIHDMRHLQTAEEIYEALVEHIRWATNGGKIRSAISIFAPQVPGEPGIRIWNPQLIRYAGYKNSDGSITGDALLCELTESMRHLGWKGGAGTPFDILPIVIQMPHQAPMLFELPRDIIVEVPLSHPEYSWFADLGLKWHALPVISNMRLEIGGVSYTAAPFNGWYMGTEIGARNLGDVERYNLLPLVASKMGLNIRSDRELWKDRALVELNVAVMSSFARHGVTIIDHHTASRQFMHHQRNEAEAGRPLPADWGWIVPPLSGSATPVFHTSYEDRLLTPNFFAQEDPWRTTTI</sequence>
<evidence type="ECO:0000256" key="8">
    <source>
        <dbReference type="ARBA" id="ARBA00023002"/>
    </source>
</evidence>
<dbReference type="EMBL" id="BNJF01000001">
    <property type="protein sequence ID" value="GHO42372.1"/>
    <property type="molecule type" value="Genomic_DNA"/>
</dbReference>
<keyword evidence="8 11" id="KW-0560">Oxidoreductase</keyword>
<feature type="binding site" description="axial binding residue" evidence="12">
    <location>
        <position position="94"/>
    </location>
    <ligand>
        <name>heme</name>
        <dbReference type="ChEBI" id="CHEBI:30413"/>
    </ligand>
    <ligandPart>
        <name>Fe</name>
        <dbReference type="ChEBI" id="CHEBI:18248"/>
    </ligandPart>
</feature>
<feature type="domain" description="Nitric oxide synthase (NOS)" evidence="13">
    <location>
        <begin position="93"/>
        <end position="100"/>
    </location>
</feature>
<dbReference type="AlphaFoldDB" id="A0A8J3MN62"/>
<dbReference type="Gene3D" id="3.90.440.10">
    <property type="entry name" value="Nitric Oxide Synthase,Heme Domain,Chain A domain 2"/>
    <property type="match status" value="1"/>
</dbReference>
<evidence type="ECO:0000256" key="1">
    <source>
        <dbReference type="ARBA" id="ARBA00001971"/>
    </source>
</evidence>
<dbReference type="GO" id="GO:0046872">
    <property type="term" value="F:metal ion binding"/>
    <property type="evidence" value="ECO:0007669"/>
    <property type="project" value="UniProtKB-KW"/>
</dbReference>
<dbReference type="Proteomes" id="UP000612362">
    <property type="component" value="Unassembled WGS sequence"/>
</dbReference>
<dbReference type="InterPro" id="IPR044944">
    <property type="entry name" value="NOS_dom_3"/>
</dbReference>
<dbReference type="InterPro" id="IPR036119">
    <property type="entry name" value="NOS_N_sf"/>
</dbReference>
<dbReference type="GO" id="GO:0004517">
    <property type="term" value="F:nitric-oxide synthase activity"/>
    <property type="evidence" value="ECO:0007669"/>
    <property type="project" value="InterPro"/>
</dbReference>
<dbReference type="InterPro" id="IPR004030">
    <property type="entry name" value="NOS_N"/>
</dbReference>
<evidence type="ECO:0000256" key="3">
    <source>
        <dbReference type="ARBA" id="ARBA00005411"/>
    </source>
</evidence>
<evidence type="ECO:0000256" key="9">
    <source>
        <dbReference type="ARBA" id="ARBA00023004"/>
    </source>
</evidence>
<dbReference type="GO" id="GO:0020037">
    <property type="term" value="F:heme binding"/>
    <property type="evidence" value="ECO:0007669"/>
    <property type="project" value="InterPro"/>
</dbReference>
<evidence type="ECO:0000256" key="10">
    <source>
        <dbReference type="ARBA" id="ARBA00048713"/>
    </source>
</evidence>
<name>A0A8J3MN62_9CHLR</name>
<comment type="miscellaneous">
    <text evidence="11">This protein is similar to the oxygenase domain of eukaryotic nitric oxide synthases but lacks the reductase domain which, in eukaryotes, is responsible for transfer of electrons to the ferric heme during nitric oxide synthesis.</text>
</comment>
<comment type="function">
    <text evidence="2 11">Catalyzes the production of nitric oxide.</text>
</comment>
<dbReference type="InterPro" id="IPR044940">
    <property type="entry name" value="NOS_dom_2"/>
</dbReference>
<evidence type="ECO:0000313" key="14">
    <source>
        <dbReference type="EMBL" id="GHO42372.1"/>
    </source>
</evidence>
<evidence type="ECO:0000259" key="13">
    <source>
        <dbReference type="PROSITE" id="PS60001"/>
    </source>
</evidence>
<evidence type="ECO:0000256" key="11">
    <source>
        <dbReference type="PIRNR" id="PIRNR037219"/>
    </source>
</evidence>
<evidence type="ECO:0000256" key="12">
    <source>
        <dbReference type="PIRSR" id="PIRSR037219-1"/>
    </source>
</evidence>
<dbReference type="PANTHER" id="PTHR43410:SF1">
    <property type="entry name" value="NITRIC OXIDE SYNTHASE"/>
    <property type="match status" value="1"/>
</dbReference>
<dbReference type="EC" id="1.14.14.47" evidence="4 11"/>
<accession>A0A8J3MN62</accession>
<keyword evidence="15" id="KW-1185">Reference proteome</keyword>
<keyword evidence="9 11" id="KW-0408">Iron</keyword>
<comment type="similarity">
    <text evidence="3 11">Belongs to the NOS family. Bacterial NOS oxygenase subfamily.</text>
</comment>
<comment type="caution">
    <text evidence="14">The sequence shown here is derived from an EMBL/GenBank/DDBJ whole genome shotgun (WGS) entry which is preliminary data.</text>
</comment>
<dbReference type="InterPro" id="IPR017142">
    <property type="entry name" value="Nitric_oxide_synthase_Oase-su"/>
</dbReference>
<gene>
    <name evidence="14" type="primary">nos</name>
    <name evidence="14" type="ORF">KSX_05350</name>
</gene>
<dbReference type="GO" id="GO:0006809">
    <property type="term" value="P:nitric oxide biosynthetic process"/>
    <property type="evidence" value="ECO:0007669"/>
    <property type="project" value="InterPro"/>
</dbReference>
<evidence type="ECO:0000256" key="2">
    <source>
        <dbReference type="ARBA" id="ARBA00002642"/>
    </source>
</evidence>
<dbReference type="RefSeq" id="WP_220191919.1">
    <property type="nucleotide sequence ID" value="NZ_BNJF01000001.1"/>
</dbReference>
<comment type="subunit">
    <text evidence="11">Homodimer.</text>
</comment>
<keyword evidence="7 11" id="KW-0479">Metal-binding</keyword>
<dbReference type="PANTHER" id="PTHR43410">
    <property type="entry name" value="NITRIC OXIDE SYNTHASE OXYGENASE"/>
    <property type="match status" value="1"/>
</dbReference>